<dbReference type="GO" id="GO:0003677">
    <property type="term" value="F:DNA binding"/>
    <property type="evidence" value="ECO:0007669"/>
    <property type="project" value="UniProtKB-UniRule"/>
</dbReference>
<comment type="similarity">
    <text evidence="1">Belongs to the AfsR/DnrI/RedD regulatory family.</text>
</comment>
<dbReference type="InterPro" id="IPR016032">
    <property type="entry name" value="Sig_transdc_resp-reg_C-effctor"/>
</dbReference>
<dbReference type="GO" id="GO:0006355">
    <property type="term" value="P:regulation of DNA-templated transcription"/>
    <property type="evidence" value="ECO:0007669"/>
    <property type="project" value="InterPro"/>
</dbReference>
<dbReference type="PROSITE" id="PS51755">
    <property type="entry name" value="OMPR_PHOB"/>
    <property type="match status" value="1"/>
</dbReference>
<dbReference type="InterPro" id="IPR041664">
    <property type="entry name" value="AAA_16"/>
</dbReference>
<dbReference type="Gene3D" id="1.10.10.10">
    <property type="entry name" value="Winged helix-like DNA-binding domain superfamily/Winged helix DNA-binding domain"/>
    <property type="match status" value="1"/>
</dbReference>
<keyword evidence="2" id="KW-0805">Transcription regulation</keyword>
<evidence type="ECO:0000256" key="3">
    <source>
        <dbReference type="ARBA" id="ARBA00023125"/>
    </source>
</evidence>
<dbReference type="InterPro" id="IPR036388">
    <property type="entry name" value="WH-like_DNA-bd_sf"/>
</dbReference>
<feature type="domain" description="OmpR/PhoB-type" evidence="6">
    <location>
        <begin position="1"/>
        <end position="98"/>
    </location>
</feature>
<dbReference type="InterPro" id="IPR005158">
    <property type="entry name" value="BTAD"/>
</dbReference>
<dbReference type="InterPro" id="IPR011990">
    <property type="entry name" value="TPR-like_helical_dom_sf"/>
</dbReference>
<dbReference type="CDD" id="cd15831">
    <property type="entry name" value="BTAD"/>
    <property type="match status" value="1"/>
</dbReference>
<dbReference type="AlphaFoldDB" id="A0A7W8Z3R5"/>
<dbReference type="FunFam" id="1.25.40.10:FF:000222">
    <property type="entry name" value="SARP family transcriptional regulator"/>
    <property type="match status" value="1"/>
</dbReference>
<dbReference type="RefSeq" id="WP_184611161.1">
    <property type="nucleotide sequence ID" value="NZ_BOOS01000069.1"/>
</dbReference>
<dbReference type="Pfam" id="PF00486">
    <property type="entry name" value="Trans_reg_C"/>
    <property type="match status" value="1"/>
</dbReference>
<keyword evidence="4" id="KW-0804">Transcription</keyword>
<keyword evidence="3 5" id="KW-0238">DNA-binding</keyword>
<comment type="caution">
    <text evidence="7">The sequence shown here is derived from an EMBL/GenBank/DDBJ whole genome shotgun (WGS) entry which is preliminary data.</text>
</comment>
<gene>
    <name evidence="7" type="ORF">BJ981_002595</name>
</gene>
<evidence type="ECO:0000256" key="1">
    <source>
        <dbReference type="ARBA" id="ARBA00005820"/>
    </source>
</evidence>
<dbReference type="Gene3D" id="3.40.50.300">
    <property type="entry name" value="P-loop containing nucleotide triphosphate hydrolases"/>
    <property type="match status" value="1"/>
</dbReference>
<keyword evidence="8" id="KW-1185">Reference proteome</keyword>
<dbReference type="PANTHER" id="PTHR35807:SF1">
    <property type="entry name" value="TRANSCRIPTIONAL REGULATOR REDD"/>
    <property type="match status" value="1"/>
</dbReference>
<dbReference type="Pfam" id="PF03704">
    <property type="entry name" value="BTAD"/>
    <property type="match status" value="1"/>
</dbReference>
<reference evidence="7 8" key="1">
    <citation type="submission" date="2020-08" db="EMBL/GenBank/DDBJ databases">
        <title>Sequencing the genomes of 1000 actinobacteria strains.</title>
        <authorList>
            <person name="Klenk H.-P."/>
        </authorList>
    </citation>
    <scope>NUCLEOTIDE SEQUENCE [LARGE SCALE GENOMIC DNA]</scope>
    <source>
        <strain evidence="7 8">DSM 45790</strain>
    </source>
</reference>
<proteinExistence type="inferred from homology"/>
<sequence>MVHLRVLGQFHAEVEGRPVELGSPLQRAVIARLVCAGGHVVSTDRFIDDLWQGQPPPKALAALQVYISNLRRVLEPGRAPRTPATVLVSAPPGYLLRLDADRVDAWRFPTLVDAAVAALNGGDPARAVRVIDEALSLWRGPAFAEFADEEWAAPEASRLRELKIIAAECRAEAGLALGSHAEVVPELERQVAAHPLRENAVRLLALAYYRSGRQADALAALRRTRATLADELGVDPGPALRTLEADILAHSDALEVPRIAVPIRPTAPPAAPFRMIGRTAELARLVSAAEQAGRGFRVAWLGGDPGAGKSTLAEALLRRLNGEGWQVAVGRCPETLGGVPPAWAWSEVLRALFAVRPPDPGTEARLTPLLREDAAQVGQFWLAQAVGDYLENVPGPLLLVLEDVHRADDATLQLLRHLAARLANTPVLVVLTHRPSEDGEDLVAARAALAVQTAENVALHGLGEDEVRRLLLERSGVAADARTVRTVTERTGGNPLFVAETARLLATEGTSAAHSLPPGVRDLIRRRIARLPAAARTTLRNAAVMGRDADADVLIAVEDADEEAVLDGLEAGVVAGLLTEPSPGRVRFTHVLVRETLYEDIPRLRRTRLHAKVLTALERVRPGDLGALGYHALAAATPATAAEAARYARRAAAQASAVYAHKEAATLLENALGALELGAEPADGARLDLLCRLVSAQASAGDLVRAAAGRRRALALARSLGDPAAIARAAVANDAPVIWISQSDFGFDADLVESIRSCLPAATGEPRCRLLAAMAQELVGHDDEVTDGASAEAVEIAREIGDPRLLCLALNARYWVAFVPGRADELEALGHELLETSARGGLLGYQTLGHYMLCNVALGRNDWATAQRHAARAVEYSTSGQLGLALVAIAYLDALRLLLDGEFERAEAAYTALGDRMGEAGSPNAAVFASMSRLAVRLACGRAHESVAELAAIRDRVPGAIDEFHVSALVAAGRLDEARAAWPARRWPRRDIFLRINLALRAGNAMALGSREVAEECHRLLLPAREDMIGLHTSSITLGPAGLTLGRLAEFLRDPARAADHYATAADVAGRIGSPHWREEALGALAAVRRRMRRVAGP</sequence>
<evidence type="ECO:0000313" key="8">
    <source>
        <dbReference type="Proteomes" id="UP000588112"/>
    </source>
</evidence>
<dbReference type="SUPFAM" id="SSF52540">
    <property type="entry name" value="P-loop containing nucleoside triphosphate hydrolases"/>
    <property type="match status" value="1"/>
</dbReference>
<dbReference type="Proteomes" id="UP000588112">
    <property type="component" value="Unassembled WGS sequence"/>
</dbReference>
<dbReference type="InterPro" id="IPR051677">
    <property type="entry name" value="AfsR-DnrI-RedD_regulator"/>
</dbReference>
<dbReference type="Gene3D" id="1.25.40.10">
    <property type="entry name" value="Tetratricopeptide repeat domain"/>
    <property type="match status" value="1"/>
</dbReference>
<dbReference type="GO" id="GO:0000160">
    <property type="term" value="P:phosphorelay signal transduction system"/>
    <property type="evidence" value="ECO:0007669"/>
    <property type="project" value="InterPro"/>
</dbReference>
<dbReference type="Pfam" id="PF13191">
    <property type="entry name" value="AAA_16"/>
    <property type="match status" value="1"/>
</dbReference>
<evidence type="ECO:0000259" key="6">
    <source>
        <dbReference type="PROSITE" id="PS51755"/>
    </source>
</evidence>
<name>A0A7W8Z3R5_9ACTN</name>
<evidence type="ECO:0000256" key="2">
    <source>
        <dbReference type="ARBA" id="ARBA00023015"/>
    </source>
</evidence>
<evidence type="ECO:0000256" key="5">
    <source>
        <dbReference type="PROSITE-ProRule" id="PRU01091"/>
    </source>
</evidence>
<protein>
    <submittedName>
        <fullName evidence="7">DNA-binding SARP family transcriptional activator</fullName>
    </submittedName>
</protein>
<dbReference type="PANTHER" id="PTHR35807">
    <property type="entry name" value="TRANSCRIPTIONAL REGULATOR REDD-RELATED"/>
    <property type="match status" value="1"/>
</dbReference>
<dbReference type="SUPFAM" id="SSF46894">
    <property type="entry name" value="C-terminal effector domain of the bipartite response regulators"/>
    <property type="match status" value="1"/>
</dbReference>
<dbReference type="CDD" id="cd00882">
    <property type="entry name" value="Ras_like_GTPase"/>
    <property type="match status" value="1"/>
</dbReference>
<organism evidence="7 8">
    <name type="scientific">Sphaerisporangium krabiense</name>
    <dbReference type="NCBI Taxonomy" id="763782"/>
    <lineage>
        <taxon>Bacteria</taxon>
        <taxon>Bacillati</taxon>
        <taxon>Actinomycetota</taxon>
        <taxon>Actinomycetes</taxon>
        <taxon>Streptosporangiales</taxon>
        <taxon>Streptosporangiaceae</taxon>
        <taxon>Sphaerisporangium</taxon>
    </lineage>
</organism>
<evidence type="ECO:0000313" key="7">
    <source>
        <dbReference type="EMBL" id="MBB5626896.1"/>
    </source>
</evidence>
<dbReference type="SMART" id="SM00862">
    <property type="entry name" value="Trans_reg_C"/>
    <property type="match status" value="1"/>
</dbReference>
<dbReference type="SUPFAM" id="SSF48452">
    <property type="entry name" value="TPR-like"/>
    <property type="match status" value="1"/>
</dbReference>
<accession>A0A7W8Z3R5</accession>
<feature type="DNA-binding region" description="OmpR/PhoB-type" evidence="5">
    <location>
        <begin position="1"/>
        <end position="98"/>
    </location>
</feature>
<dbReference type="EMBL" id="JACHBR010000001">
    <property type="protein sequence ID" value="MBB5626896.1"/>
    <property type="molecule type" value="Genomic_DNA"/>
</dbReference>
<dbReference type="InterPro" id="IPR027417">
    <property type="entry name" value="P-loop_NTPase"/>
</dbReference>
<dbReference type="InterPro" id="IPR001867">
    <property type="entry name" value="OmpR/PhoB-type_DNA-bd"/>
</dbReference>
<dbReference type="SMART" id="SM01043">
    <property type="entry name" value="BTAD"/>
    <property type="match status" value="1"/>
</dbReference>
<evidence type="ECO:0000256" key="4">
    <source>
        <dbReference type="ARBA" id="ARBA00023163"/>
    </source>
</evidence>